<proteinExistence type="predicted"/>
<reference evidence="1" key="1">
    <citation type="journal article" date="2015" name="Nature">
        <title>Complex archaea that bridge the gap between prokaryotes and eukaryotes.</title>
        <authorList>
            <person name="Spang A."/>
            <person name="Saw J.H."/>
            <person name="Jorgensen S.L."/>
            <person name="Zaremba-Niedzwiedzka K."/>
            <person name="Martijn J."/>
            <person name="Lind A.E."/>
            <person name="van Eijk R."/>
            <person name="Schleper C."/>
            <person name="Guy L."/>
            <person name="Ettema T.J."/>
        </authorList>
    </citation>
    <scope>NUCLEOTIDE SEQUENCE</scope>
</reference>
<dbReference type="EMBL" id="LAZR01047687">
    <property type="protein sequence ID" value="KKK93642.1"/>
    <property type="molecule type" value="Genomic_DNA"/>
</dbReference>
<comment type="caution">
    <text evidence="1">The sequence shown here is derived from an EMBL/GenBank/DDBJ whole genome shotgun (WGS) entry which is preliminary data.</text>
</comment>
<name>A0A0F8ZIK4_9ZZZZ</name>
<protein>
    <submittedName>
        <fullName evidence="1">Uncharacterized protein</fullName>
    </submittedName>
</protein>
<organism evidence="1">
    <name type="scientific">marine sediment metagenome</name>
    <dbReference type="NCBI Taxonomy" id="412755"/>
    <lineage>
        <taxon>unclassified sequences</taxon>
        <taxon>metagenomes</taxon>
        <taxon>ecological metagenomes</taxon>
    </lineage>
</organism>
<sequence>DGTDLESSVPILANGLFITTVGLDGEGAIDLDYGSGDITDHTFPSDDLEYLITNAPAVFRDGVVFIEVEQTHFPSPDIFAHAVDHDGSGMYFSKQGTQFRTEPLPPLDWK</sequence>
<dbReference type="AlphaFoldDB" id="A0A0F8ZIK4"/>
<accession>A0A0F8ZIK4</accession>
<gene>
    <name evidence="1" type="ORF">LCGC14_2690820</name>
</gene>
<evidence type="ECO:0000313" key="1">
    <source>
        <dbReference type="EMBL" id="KKK93642.1"/>
    </source>
</evidence>
<feature type="non-terminal residue" evidence="1">
    <location>
        <position position="1"/>
    </location>
</feature>